<dbReference type="Proteomes" id="UP000681610">
    <property type="component" value="Unassembled WGS sequence"/>
</dbReference>
<proteinExistence type="predicted"/>
<evidence type="ECO:0000313" key="2">
    <source>
        <dbReference type="EMBL" id="MBO1884423.1"/>
    </source>
</evidence>
<sequence length="186" mass="21058">MSKSPVKVEVGEGKKEEKKKKEEPLEEGACPHCRKKHIDLTGSVTFFGYRDSDKKGCFRRCQDMLNSCGYKSVSVKDPSVFQMTKCDECESKNKHILINQPNIQKGIQIIDDHLERGIPIVVGVDHSSGHTGNHDKTTDHWILIVGRQCNKKIEYLFFDPQTSNKDRGTSKNNVLILQEDNSLKGI</sequence>
<gene>
    <name evidence="2" type="ORF">J4N46_08335</name>
</gene>
<accession>A0ABS3PYL4</accession>
<protein>
    <recommendedName>
        <fullName evidence="4">Peptidase C39-like domain-containing protein</fullName>
    </recommendedName>
</protein>
<reference evidence="2 3" key="1">
    <citation type="submission" date="2021-03" db="EMBL/GenBank/DDBJ databases">
        <title>Isolation and description of Capnocytophaga bilenii sp. nov., a novel Capnocytophaga species, isolated from a gingivitis subject.</title>
        <authorList>
            <person name="Antezack A."/>
            <person name="Monnet-Corti V."/>
            <person name="La Scola B."/>
        </authorList>
    </citation>
    <scope>NUCLEOTIDE SEQUENCE [LARGE SCALE GENOMIC DNA]</scope>
    <source>
        <strain evidence="2 3">Marseille-Q4570</strain>
    </source>
</reference>
<evidence type="ECO:0000256" key="1">
    <source>
        <dbReference type="SAM" id="MobiDB-lite"/>
    </source>
</evidence>
<name>A0ABS3PYL4_9FLAO</name>
<dbReference type="EMBL" id="JAGDYP010000005">
    <property type="protein sequence ID" value="MBO1884423.1"/>
    <property type="molecule type" value="Genomic_DNA"/>
</dbReference>
<organism evidence="2 3">
    <name type="scientific">Capnocytophaga bilenii</name>
    <dbReference type="NCBI Taxonomy" id="2819369"/>
    <lineage>
        <taxon>Bacteria</taxon>
        <taxon>Pseudomonadati</taxon>
        <taxon>Bacteroidota</taxon>
        <taxon>Flavobacteriia</taxon>
        <taxon>Flavobacteriales</taxon>
        <taxon>Flavobacteriaceae</taxon>
        <taxon>Capnocytophaga</taxon>
    </lineage>
</organism>
<comment type="caution">
    <text evidence="2">The sequence shown here is derived from an EMBL/GenBank/DDBJ whole genome shotgun (WGS) entry which is preliminary data.</text>
</comment>
<feature type="region of interest" description="Disordered" evidence="1">
    <location>
        <begin position="1"/>
        <end position="26"/>
    </location>
</feature>
<evidence type="ECO:0000313" key="3">
    <source>
        <dbReference type="Proteomes" id="UP000681610"/>
    </source>
</evidence>
<evidence type="ECO:0008006" key="4">
    <source>
        <dbReference type="Google" id="ProtNLM"/>
    </source>
</evidence>
<dbReference type="RefSeq" id="WP_208058913.1">
    <property type="nucleotide sequence ID" value="NZ_JAGDYP010000005.1"/>
</dbReference>
<feature type="compositionally biased region" description="Basic and acidic residues" evidence="1">
    <location>
        <begin position="9"/>
        <end position="23"/>
    </location>
</feature>
<keyword evidence="3" id="KW-1185">Reference proteome</keyword>